<dbReference type="AlphaFoldDB" id="A0A0E0JVJ8"/>
<proteinExistence type="predicted"/>
<organism evidence="3">
    <name type="scientific">Oryza punctata</name>
    <name type="common">Red rice</name>
    <dbReference type="NCBI Taxonomy" id="4537"/>
    <lineage>
        <taxon>Eukaryota</taxon>
        <taxon>Viridiplantae</taxon>
        <taxon>Streptophyta</taxon>
        <taxon>Embryophyta</taxon>
        <taxon>Tracheophyta</taxon>
        <taxon>Spermatophyta</taxon>
        <taxon>Magnoliopsida</taxon>
        <taxon>Liliopsida</taxon>
        <taxon>Poales</taxon>
        <taxon>Poaceae</taxon>
        <taxon>BOP clade</taxon>
        <taxon>Oryzoideae</taxon>
        <taxon>Oryzeae</taxon>
        <taxon>Oryzinae</taxon>
        <taxon>Oryza</taxon>
    </lineage>
</organism>
<reference evidence="3" key="1">
    <citation type="submission" date="2015-04" db="UniProtKB">
        <authorList>
            <consortium name="EnsemblPlants"/>
        </authorList>
    </citation>
    <scope>IDENTIFICATION</scope>
</reference>
<dbReference type="EnsemblPlants" id="OPUNC02G03080.1">
    <property type="protein sequence ID" value="OPUNC02G03080.1"/>
    <property type="gene ID" value="OPUNC02G03080"/>
</dbReference>
<name>A0A0E0JVJ8_ORYPU</name>
<evidence type="ECO:0000313" key="4">
    <source>
        <dbReference type="Proteomes" id="UP000026962"/>
    </source>
</evidence>
<dbReference type="eggNOG" id="ENOG502R5TU">
    <property type="taxonomic scope" value="Eukaryota"/>
</dbReference>
<evidence type="ECO:0000256" key="2">
    <source>
        <dbReference type="SAM" id="SignalP"/>
    </source>
</evidence>
<evidence type="ECO:0000256" key="1">
    <source>
        <dbReference type="SAM" id="MobiDB-lite"/>
    </source>
</evidence>
<keyword evidence="4" id="KW-1185">Reference proteome</keyword>
<dbReference type="Proteomes" id="UP000026962">
    <property type="component" value="Chromosome 2"/>
</dbReference>
<evidence type="ECO:0000313" key="3">
    <source>
        <dbReference type="EnsemblPlants" id="OPUNC02G03080.1"/>
    </source>
</evidence>
<dbReference type="PANTHER" id="PTHR36705:SF10">
    <property type="entry name" value="CLAVATA3_ESR (CLE)-RELATED PROTEIN 19"/>
    <property type="match status" value="1"/>
</dbReference>
<feature type="chain" id="PRO_5002364375" evidence="2">
    <location>
        <begin position="26"/>
        <end position="113"/>
    </location>
</feature>
<keyword evidence="2" id="KW-0732">Signal</keyword>
<dbReference type="PANTHER" id="PTHR36705">
    <property type="entry name" value="CLAVATA3/ESR (CLE)-RELATED PROTEIN 20"/>
    <property type="match status" value="1"/>
</dbReference>
<accession>A0A0E0JVJ8</accession>
<sequence length="113" mass="11526">MRWRRWKYSLSVACLALVLLAAAAAARGAAIGGVARARARHVATATHTGGGGGRVVVASSTAAFDATFTAASRCRKQRSSRGGVAAGCGWSPPAAAIDDERVVPTGSNPLHNR</sequence>
<reference evidence="3" key="2">
    <citation type="submission" date="2018-05" db="EMBL/GenBank/DDBJ databases">
        <title>OpunRS2 (Oryza punctata Reference Sequence Version 2).</title>
        <authorList>
            <person name="Zhang J."/>
            <person name="Kudrna D."/>
            <person name="Lee S."/>
            <person name="Talag J."/>
            <person name="Welchert J."/>
            <person name="Wing R.A."/>
        </authorList>
    </citation>
    <scope>NUCLEOTIDE SEQUENCE [LARGE SCALE GENOMIC DNA]</scope>
</reference>
<dbReference type="Gramene" id="OPUNC02G03080.1">
    <property type="protein sequence ID" value="OPUNC02G03080.1"/>
    <property type="gene ID" value="OPUNC02G03080"/>
</dbReference>
<dbReference type="HOGENOM" id="CLU_2137627_0_0_1"/>
<dbReference type="OMA" id="VARCKKQ"/>
<feature type="region of interest" description="Disordered" evidence="1">
    <location>
        <begin position="81"/>
        <end position="113"/>
    </location>
</feature>
<protein>
    <submittedName>
        <fullName evidence="3">Uncharacterized protein</fullName>
    </submittedName>
</protein>
<feature type="signal peptide" evidence="2">
    <location>
        <begin position="1"/>
        <end position="25"/>
    </location>
</feature>